<protein>
    <submittedName>
        <fullName evidence="3">Membrane protein</fullName>
    </submittedName>
</protein>
<keyword evidence="2" id="KW-0812">Transmembrane</keyword>
<proteinExistence type="predicted"/>
<sequence>MIDVLRSAINAAAEVAYKPDDGIDLLGLLIIYAPAWLPALGTLVVVVHGQRKGRDRRDEDRAVLADMSEKVEVVKREVKNDHPDEQNMRDQIDRIEQAVHAQGQDIRAQGEDIREIRQRQIEQGRDIGGIREEIRTERKERIAGDRRE</sequence>
<dbReference type="RefSeq" id="YP_009964203.1">
    <property type="nucleotide sequence ID" value="NC_051727.1"/>
</dbReference>
<evidence type="ECO:0000256" key="2">
    <source>
        <dbReference type="SAM" id="Phobius"/>
    </source>
</evidence>
<evidence type="ECO:0000256" key="1">
    <source>
        <dbReference type="SAM" id="MobiDB-lite"/>
    </source>
</evidence>
<dbReference type="Proteomes" id="UP000502770">
    <property type="component" value="Segment"/>
</dbReference>
<evidence type="ECO:0000313" key="3">
    <source>
        <dbReference type="EMBL" id="QIN94252.1"/>
    </source>
</evidence>
<feature type="transmembrane region" description="Helical" evidence="2">
    <location>
        <begin position="25"/>
        <end position="47"/>
    </location>
</feature>
<dbReference type="GeneID" id="60335915"/>
<keyword evidence="2" id="KW-1133">Transmembrane helix</keyword>
<keyword evidence="4" id="KW-1185">Reference proteome</keyword>
<accession>A0A6G8R235</accession>
<dbReference type="KEGG" id="vg:60335915"/>
<evidence type="ECO:0000313" key="4">
    <source>
        <dbReference type="Proteomes" id="UP000502770"/>
    </source>
</evidence>
<reference evidence="3 4" key="1">
    <citation type="submission" date="2020-02" db="EMBL/GenBank/DDBJ databases">
        <authorList>
            <person name="Frederick G.D."/>
            <person name="Baliraine F.N."/>
            <person name="Mccormick C.R."/>
            <person name="Molidor A.C."/>
            <person name="Parrish A.W."/>
            <person name="Williams K."/>
            <person name="Moonsammy C."/>
            <person name="Garlena R.A."/>
            <person name="Russell D.A."/>
            <person name="Pope W.H."/>
            <person name="Jacobs-Sera D."/>
            <person name="Hatfull G.F."/>
        </authorList>
    </citation>
    <scope>NUCLEOTIDE SEQUENCE [LARGE SCALE GENOMIC DNA]</scope>
</reference>
<feature type="region of interest" description="Disordered" evidence="1">
    <location>
        <begin position="127"/>
        <end position="148"/>
    </location>
</feature>
<keyword evidence="2" id="KW-0472">Membrane</keyword>
<name>A0A6G8R235_9CAUD</name>
<organism evidence="3 4">
    <name type="scientific">Mycobacterium phage Willsammy</name>
    <dbReference type="NCBI Taxonomy" id="2713268"/>
    <lineage>
        <taxon>Viruses</taxon>
        <taxon>Duplodnaviria</taxon>
        <taxon>Heunggongvirae</taxon>
        <taxon>Uroviricota</taxon>
        <taxon>Caudoviricetes</taxon>
        <taxon>Pclasvirinae</taxon>
        <taxon>Fishburnevirus</taxon>
        <taxon>Fishburnevirus willsammy</taxon>
    </lineage>
</organism>
<dbReference type="EMBL" id="MT024866">
    <property type="protein sequence ID" value="QIN94252.1"/>
    <property type="molecule type" value="Genomic_DNA"/>
</dbReference>
<gene>
    <name evidence="3" type="primary">28</name>
    <name evidence="3" type="ORF">SEA_WILLSAMMY_28</name>
</gene>
<dbReference type="SUPFAM" id="SSF144266">
    <property type="entry name" value="MPN010-like"/>
    <property type="match status" value="1"/>
</dbReference>